<reference evidence="1" key="1">
    <citation type="submission" date="2015-04" db="EMBL/GenBank/DDBJ databases">
        <authorList>
            <person name="Syromyatnikov M.Y."/>
            <person name="Popov V.N."/>
        </authorList>
    </citation>
    <scope>NUCLEOTIDE SEQUENCE</scope>
    <source>
        <strain evidence="1">MO-1</strain>
    </source>
</reference>
<accession>A0A1S7LIP7</accession>
<dbReference type="SUPFAM" id="SSF53850">
    <property type="entry name" value="Periplasmic binding protein-like II"/>
    <property type="match status" value="1"/>
</dbReference>
<dbReference type="Gene3D" id="3.40.190.10">
    <property type="entry name" value="Periplasmic binding protein-like II"/>
    <property type="match status" value="2"/>
</dbReference>
<dbReference type="AlphaFoldDB" id="A0A1S7LIP7"/>
<sequence>MGLAVMVLISTLEVAQACTLSMGYRTNARPPLIEKHPNSDGLYSQLYQKAAERIGCQLKVVRKAKKVVLKMLREGQVDFYPGFNFTEKRSAFTFYMVNGLPGGDVGVSRDDLAEVTQLQQLKGRTVLSALGSPRFVKGVPGVREQRLPELTTLKALKLLGKKRGDFFIYNRSTILYTIKQNSLKGLKVHADCCGGNKPLYLGFSRQSPHFKGVPNENYQAEQPLSVTNFPIQLVTTSVAYRFQQALAQLAEEGWTQILYGRHYQ</sequence>
<name>A0A1S7LIP7_MAGMO</name>
<protein>
    <submittedName>
        <fullName evidence="1">Putative ABC-type amino acid transport/signal transduction systems, periplasmic component/domain</fullName>
    </submittedName>
</protein>
<gene>
    <name evidence="1" type="ORF">MAGMO_1533</name>
</gene>
<dbReference type="EMBL" id="LO017727">
    <property type="protein sequence ID" value="CRH05721.1"/>
    <property type="molecule type" value="Genomic_DNA"/>
</dbReference>
<organism evidence="1">
    <name type="scientific">Magnetococcus massalia (strain MO-1)</name>
    <dbReference type="NCBI Taxonomy" id="451514"/>
    <lineage>
        <taxon>Bacteria</taxon>
        <taxon>Pseudomonadati</taxon>
        <taxon>Pseudomonadota</taxon>
        <taxon>Magnetococcia</taxon>
        <taxon>Magnetococcales</taxon>
        <taxon>Magnetococcaceae</taxon>
        <taxon>Magnetococcus</taxon>
    </lineage>
</organism>
<proteinExistence type="predicted"/>
<evidence type="ECO:0000313" key="1">
    <source>
        <dbReference type="EMBL" id="CRH05721.1"/>
    </source>
</evidence>